<protein>
    <recommendedName>
        <fullName evidence="4">Metal-binding protein</fullName>
    </recommendedName>
</protein>
<evidence type="ECO:0000256" key="1">
    <source>
        <dbReference type="SAM" id="SignalP"/>
    </source>
</evidence>
<gene>
    <name evidence="2" type="ORF">OCGS_2689</name>
</gene>
<evidence type="ECO:0008006" key="4">
    <source>
        <dbReference type="Google" id="ProtNLM"/>
    </source>
</evidence>
<dbReference type="STRING" id="1231392.OCGS_2689"/>
<evidence type="ECO:0000313" key="2">
    <source>
        <dbReference type="EMBL" id="EKE43098.1"/>
    </source>
</evidence>
<evidence type="ECO:0000313" key="3">
    <source>
        <dbReference type="Proteomes" id="UP000006765"/>
    </source>
</evidence>
<keyword evidence="3" id="KW-1185">Reference proteome</keyword>
<feature type="signal peptide" evidence="1">
    <location>
        <begin position="1"/>
        <end position="20"/>
    </location>
</feature>
<comment type="caution">
    <text evidence="2">The sequence shown here is derived from an EMBL/GenBank/DDBJ whole genome shotgun (WGS) entry which is preliminary data.</text>
</comment>
<organism evidence="2 3">
    <name type="scientific">Oceaniovalibus guishaninsula JLT2003</name>
    <dbReference type="NCBI Taxonomy" id="1231392"/>
    <lineage>
        <taxon>Bacteria</taxon>
        <taxon>Pseudomonadati</taxon>
        <taxon>Pseudomonadota</taxon>
        <taxon>Alphaproteobacteria</taxon>
        <taxon>Rhodobacterales</taxon>
        <taxon>Roseobacteraceae</taxon>
        <taxon>Oceaniovalibus</taxon>
    </lineage>
</organism>
<dbReference type="EMBL" id="AMGO01000068">
    <property type="protein sequence ID" value="EKE43098.1"/>
    <property type="molecule type" value="Genomic_DNA"/>
</dbReference>
<proteinExistence type="predicted"/>
<dbReference type="Pfam" id="PF04214">
    <property type="entry name" value="DUF411"/>
    <property type="match status" value="1"/>
</dbReference>
<dbReference type="RefSeq" id="WP_007427841.1">
    <property type="nucleotide sequence ID" value="NZ_AMGO01000068.1"/>
</dbReference>
<sequence>MFRPLGLAALFAVTATAALAGPAMTVAKDPSCGCCTAWAAIMERAGYDVAIEHTTYDALDRLKAARGIPATLAGCHTATVQGYTIEGHVPAADIDRLLAERPDAVGLAVPGMPMGSPGMGPESSRDAYDVLLVMKDGTVERFAHHPAR</sequence>
<dbReference type="AlphaFoldDB" id="K2H689"/>
<dbReference type="eggNOG" id="COG3019">
    <property type="taxonomic scope" value="Bacteria"/>
</dbReference>
<dbReference type="InterPro" id="IPR007332">
    <property type="entry name" value="DUF411"/>
</dbReference>
<dbReference type="OrthoDB" id="14727at2"/>
<feature type="chain" id="PRO_5003860989" description="Metal-binding protein" evidence="1">
    <location>
        <begin position="21"/>
        <end position="148"/>
    </location>
</feature>
<accession>K2H689</accession>
<dbReference type="Proteomes" id="UP000006765">
    <property type="component" value="Unassembled WGS sequence"/>
</dbReference>
<keyword evidence="1" id="KW-0732">Signal</keyword>
<dbReference type="PATRIC" id="fig|1231392.3.peg.2706"/>
<name>K2H689_9RHOB</name>
<reference evidence="2 3" key="1">
    <citation type="journal article" date="2012" name="J. Bacteriol.">
        <title>Draft Genome Sequence of Oceaniovalibus guishaninsula JLT2003T.</title>
        <authorList>
            <person name="Tang K."/>
            <person name="Liu K."/>
            <person name="Jiao N."/>
        </authorList>
    </citation>
    <scope>NUCLEOTIDE SEQUENCE [LARGE SCALE GENOMIC DNA]</scope>
    <source>
        <strain evidence="2 3">JLT2003</strain>
    </source>
</reference>